<keyword evidence="8" id="KW-0732">Signal</keyword>
<evidence type="ECO:0000256" key="3">
    <source>
        <dbReference type="ARBA" id="ARBA00022448"/>
    </source>
</evidence>
<proteinExistence type="inferred from homology"/>
<keyword evidence="3" id="KW-0813">Transport</keyword>
<dbReference type="SUPFAM" id="SSF56954">
    <property type="entry name" value="Outer membrane efflux proteins (OEP)"/>
    <property type="match status" value="1"/>
</dbReference>
<evidence type="ECO:0000256" key="5">
    <source>
        <dbReference type="ARBA" id="ARBA00022692"/>
    </source>
</evidence>
<evidence type="ECO:0000256" key="7">
    <source>
        <dbReference type="ARBA" id="ARBA00023237"/>
    </source>
</evidence>
<accession>A0A1G9SYM5</accession>
<sequence length="441" mass="49893">MKIQQLLCAFLLVPLWAQGQTNWTLKQCIEYGLGNYGTVKVARYQRELADQQARQALASYLPQVNGVGTIDDNIKLQSTLIPAGFISPEPKRLALGSKYTTSVSASADQVIFDKSLLMGIKANEPNKLKAEQGEQQTREKIIYNVANAYYQVFVAQEQIRLLKDNMARTAQVLEILKLQRDNGVIQPVDHDRTQVSYNNTQSQLTVAENTYNLALNKLKFQMGMAQEQPLALSDTLLRVGAPVPVAATFDARNLIDYKIQETNLELQRIDQKRIQAGYLPRVSINARYGTMALGNDYWQSVSLFTGFGGFQLKVQLPIFDGFSRSAQIQQSKLNIRTLEEQQRINAASYQLQYNNALSQMEKTRGSLANDDRNVQLARQVYEVTTLQYKQGTKPLTDLINAENSYREAQANYINSLIGFYQAQLDREQSQGSLQNFYQQLQ</sequence>
<dbReference type="EMBL" id="FNGS01000006">
    <property type="protein sequence ID" value="SDM40551.1"/>
    <property type="molecule type" value="Genomic_DNA"/>
</dbReference>
<evidence type="ECO:0000256" key="4">
    <source>
        <dbReference type="ARBA" id="ARBA00022452"/>
    </source>
</evidence>
<comment type="subcellular location">
    <subcellularLocation>
        <location evidence="1">Cell outer membrane</location>
    </subcellularLocation>
</comment>
<dbReference type="InterPro" id="IPR003423">
    <property type="entry name" value="OMP_efflux"/>
</dbReference>
<dbReference type="InterPro" id="IPR051906">
    <property type="entry name" value="TolC-like"/>
</dbReference>
<dbReference type="GO" id="GO:0015288">
    <property type="term" value="F:porin activity"/>
    <property type="evidence" value="ECO:0007669"/>
    <property type="project" value="TreeGrafter"/>
</dbReference>
<dbReference type="Gene3D" id="1.20.1600.10">
    <property type="entry name" value="Outer membrane efflux proteins (OEP)"/>
    <property type="match status" value="1"/>
</dbReference>
<keyword evidence="5" id="KW-0812">Transmembrane</keyword>
<dbReference type="PANTHER" id="PTHR30026">
    <property type="entry name" value="OUTER MEMBRANE PROTEIN TOLC"/>
    <property type="match status" value="1"/>
</dbReference>
<protein>
    <submittedName>
        <fullName evidence="9">Outer membrane protein TolC</fullName>
    </submittedName>
</protein>
<keyword evidence="7" id="KW-0998">Cell outer membrane</keyword>
<dbReference type="GO" id="GO:0009279">
    <property type="term" value="C:cell outer membrane"/>
    <property type="evidence" value="ECO:0007669"/>
    <property type="project" value="UniProtKB-SubCell"/>
</dbReference>
<evidence type="ECO:0000313" key="10">
    <source>
        <dbReference type="Proteomes" id="UP000198901"/>
    </source>
</evidence>
<name>A0A1G9SYM5_9BACT</name>
<dbReference type="STRING" id="563176.SAMN04488090_3348"/>
<evidence type="ECO:0000256" key="1">
    <source>
        <dbReference type="ARBA" id="ARBA00004442"/>
    </source>
</evidence>
<organism evidence="9 10">
    <name type="scientific">Siphonobacter aquaeclarae</name>
    <dbReference type="NCBI Taxonomy" id="563176"/>
    <lineage>
        <taxon>Bacteria</taxon>
        <taxon>Pseudomonadati</taxon>
        <taxon>Bacteroidota</taxon>
        <taxon>Cytophagia</taxon>
        <taxon>Cytophagales</taxon>
        <taxon>Cytophagaceae</taxon>
        <taxon>Siphonobacter</taxon>
    </lineage>
</organism>
<evidence type="ECO:0000256" key="8">
    <source>
        <dbReference type="SAM" id="SignalP"/>
    </source>
</evidence>
<dbReference type="OrthoDB" id="9811587at2"/>
<dbReference type="PANTHER" id="PTHR30026:SF20">
    <property type="entry name" value="OUTER MEMBRANE PROTEIN TOLC"/>
    <property type="match status" value="1"/>
</dbReference>
<keyword evidence="10" id="KW-1185">Reference proteome</keyword>
<feature type="chain" id="PRO_5011461448" evidence="8">
    <location>
        <begin position="20"/>
        <end position="441"/>
    </location>
</feature>
<evidence type="ECO:0000256" key="6">
    <source>
        <dbReference type="ARBA" id="ARBA00023136"/>
    </source>
</evidence>
<comment type="similarity">
    <text evidence="2">Belongs to the outer membrane factor (OMF) (TC 1.B.17) family.</text>
</comment>
<keyword evidence="4" id="KW-1134">Transmembrane beta strand</keyword>
<dbReference type="AlphaFoldDB" id="A0A1G9SYM5"/>
<reference evidence="9 10" key="1">
    <citation type="submission" date="2016-10" db="EMBL/GenBank/DDBJ databases">
        <authorList>
            <person name="de Groot N.N."/>
        </authorList>
    </citation>
    <scope>NUCLEOTIDE SEQUENCE [LARGE SCALE GENOMIC DNA]</scope>
    <source>
        <strain evidence="9 10">DSM 21668</strain>
    </source>
</reference>
<dbReference type="GO" id="GO:1990281">
    <property type="term" value="C:efflux pump complex"/>
    <property type="evidence" value="ECO:0007669"/>
    <property type="project" value="TreeGrafter"/>
</dbReference>
<dbReference type="Proteomes" id="UP000198901">
    <property type="component" value="Unassembled WGS sequence"/>
</dbReference>
<dbReference type="Pfam" id="PF02321">
    <property type="entry name" value="OEP"/>
    <property type="match status" value="2"/>
</dbReference>
<evidence type="ECO:0000256" key="2">
    <source>
        <dbReference type="ARBA" id="ARBA00007613"/>
    </source>
</evidence>
<gene>
    <name evidence="9" type="ORF">SAMN04488090_3348</name>
</gene>
<dbReference type="RefSeq" id="WP_093204739.1">
    <property type="nucleotide sequence ID" value="NZ_FNGS01000006.1"/>
</dbReference>
<dbReference type="GO" id="GO:0015562">
    <property type="term" value="F:efflux transmembrane transporter activity"/>
    <property type="evidence" value="ECO:0007669"/>
    <property type="project" value="InterPro"/>
</dbReference>
<feature type="signal peptide" evidence="8">
    <location>
        <begin position="1"/>
        <end position="19"/>
    </location>
</feature>
<evidence type="ECO:0000313" key="9">
    <source>
        <dbReference type="EMBL" id="SDM40551.1"/>
    </source>
</evidence>
<keyword evidence="6" id="KW-0472">Membrane</keyword>